<dbReference type="KEGG" id="pbr:PB2503_10719"/>
<evidence type="ECO:0000256" key="1">
    <source>
        <dbReference type="SAM" id="Phobius"/>
    </source>
</evidence>
<sequence>MTERHDLDRRRQSHAGARLDAIEDQYWSERLMGPEVGSIRRAGDWVARNLLRGARAGAWAFALFILISMASLSPDLAFRGFDALVPAPSLRPSQWLSIGDLYFAGALFVVMLSSRRQGAGMAIRAWCWAWGMTVVLAAILVAALLSDIEPGDWPSLRFVLAYFGSWFMAGGVVAATYHALRGMMWWKPAFIGLAIGLSLQAIMFHLILFTGTRVPWGLWMLAQTGLWLMLSLLALLPYLWLRPRVIPLSGLGGR</sequence>
<dbReference type="RefSeq" id="WP_013301169.1">
    <property type="nucleotide sequence ID" value="NC_014414.1"/>
</dbReference>
<feature type="transmembrane region" description="Helical" evidence="1">
    <location>
        <begin position="158"/>
        <end position="177"/>
    </location>
</feature>
<organism evidence="2 3">
    <name type="scientific">Parvularcula bermudensis (strain ATCC BAA-594 / HTCC2503 / KCTC 12087)</name>
    <dbReference type="NCBI Taxonomy" id="314260"/>
    <lineage>
        <taxon>Bacteria</taxon>
        <taxon>Pseudomonadati</taxon>
        <taxon>Pseudomonadota</taxon>
        <taxon>Alphaproteobacteria</taxon>
        <taxon>Parvularculales</taxon>
        <taxon>Parvularculaceae</taxon>
        <taxon>Parvularcula</taxon>
    </lineage>
</organism>
<accession>E0THA5</accession>
<feature type="transmembrane region" description="Helical" evidence="1">
    <location>
        <begin position="94"/>
        <end position="113"/>
    </location>
</feature>
<keyword evidence="1" id="KW-0812">Transmembrane</keyword>
<feature type="transmembrane region" description="Helical" evidence="1">
    <location>
        <begin position="216"/>
        <end position="241"/>
    </location>
</feature>
<keyword evidence="1" id="KW-0472">Membrane</keyword>
<protein>
    <submittedName>
        <fullName evidence="2">Uncharacterized protein</fullName>
    </submittedName>
</protein>
<dbReference type="AlphaFoldDB" id="E0THA5"/>
<feature type="transmembrane region" description="Helical" evidence="1">
    <location>
        <begin position="56"/>
        <end position="74"/>
    </location>
</feature>
<proteinExistence type="predicted"/>
<name>E0THA5_PARBH</name>
<dbReference type="OrthoDB" id="7065604at2"/>
<dbReference type="EMBL" id="CP002156">
    <property type="protein sequence ID" value="ADM10195.1"/>
    <property type="molecule type" value="Genomic_DNA"/>
</dbReference>
<evidence type="ECO:0000313" key="3">
    <source>
        <dbReference type="Proteomes" id="UP000001302"/>
    </source>
</evidence>
<feature type="transmembrane region" description="Helical" evidence="1">
    <location>
        <begin position="125"/>
        <end position="146"/>
    </location>
</feature>
<dbReference type="Proteomes" id="UP000001302">
    <property type="component" value="Chromosome"/>
</dbReference>
<gene>
    <name evidence="2" type="ordered locus">PB2503_10719</name>
</gene>
<dbReference type="STRING" id="314260.PB2503_10719"/>
<evidence type="ECO:0000313" key="2">
    <source>
        <dbReference type="EMBL" id="ADM10195.1"/>
    </source>
</evidence>
<reference evidence="2 3" key="2">
    <citation type="journal article" date="2011" name="J. Bacteriol.">
        <title>Complete genome sequence of strain HTCC2503T of Parvularcula bermudensis, the type species of the order "Parvularculales" in the class Alphaproteobacteria.</title>
        <authorList>
            <person name="Oh H.M."/>
            <person name="Kang I."/>
            <person name="Vergin K.L."/>
            <person name="Kang D."/>
            <person name="Rhee K.H."/>
            <person name="Giovannoni S.J."/>
            <person name="Cho J.C."/>
        </authorList>
    </citation>
    <scope>NUCLEOTIDE SEQUENCE [LARGE SCALE GENOMIC DNA]</scope>
    <source>
        <strain evidence="3">ATCC BAA-594 / HTCC2503 / KCTC 12087</strain>
    </source>
</reference>
<keyword evidence="1" id="KW-1133">Transmembrane helix</keyword>
<reference evidence="3" key="1">
    <citation type="submission" date="2010-08" db="EMBL/GenBank/DDBJ databases">
        <title>Genome sequence of Parvularcula bermudensis HTCC2503.</title>
        <authorList>
            <person name="Kang D.-M."/>
            <person name="Oh H.-M."/>
            <person name="Cho J.-C."/>
        </authorList>
    </citation>
    <scope>NUCLEOTIDE SEQUENCE [LARGE SCALE GENOMIC DNA]</scope>
    <source>
        <strain evidence="3">ATCC BAA-594 / HTCC2503 / KCTC 12087</strain>
    </source>
</reference>
<keyword evidence="3" id="KW-1185">Reference proteome</keyword>
<dbReference type="HOGENOM" id="CLU_1093482_0_0_5"/>
<feature type="transmembrane region" description="Helical" evidence="1">
    <location>
        <begin position="189"/>
        <end position="210"/>
    </location>
</feature>